<organism evidence="3 4">
    <name type="scientific">Aristolochia fimbriata</name>
    <name type="common">White veined hardy Dutchman's pipe vine</name>
    <dbReference type="NCBI Taxonomy" id="158543"/>
    <lineage>
        <taxon>Eukaryota</taxon>
        <taxon>Viridiplantae</taxon>
        <taxon>Streptophyta</taxon>
        <taxon>Embryophyta</taxon>
        <taxon>Tracheophyta</taxon>
        <taxon>Spermatophyta</taxon>
        <taxon>Magnoliopsida</taxon>
        <taxon>Magnoliidae</taxon>
        <taxon>Piperales</taxon>
        <taxon>Aristolochiaceae</taxon>
        <taxon>Aristolochia</taxon>
    </lineage>
</organism>
<dbReference type="EMBL" id="JAINDJ010000002">
    <property type="protein sequence ID" value="KAG9455560.1"/>
    <property type="molecule type" value="Genomic_DNA"/>
</dbReference>
<dbReference type="PANTHER" id="PTHR45676">
    <property type="entry name" value="RING-H2 FINGER PROTEIN ATL51-RELATED"/>
    <property type="match status" value="1"/>
</dbReference>
<dbReference type="Pfam" id="PF13639">
    <property type="entry name" value="zf-RING_2"/>
    <property type="match status" value="1"/>
</dbReference>
<dbReference type="GO" id="GO:0008270">
    <property type="term" value="F:zinc ion binding"/>
    <property type="evidence" value="ECO:0007669"/>
    <property type="project" value="UniProtKB-KW"/>
</dbReference>
<evidence type="ECO:0000313" key="3">
    <source>
        <dbReference type="EMBL" id="KAG9455560.1"/>
    </source>
</evidence>
<keyword evidence="1" id="KW-0862">Zinc</keyword>
<protein>
    <recommendedName>
        <fullName evidence="2">RING-type domain-containing protein</fullName>
    </recommendedName>
</protein>
<dbReference type="Gene3D" id="3.30.40.10">
    <property type="entry name" value="Zinc/RING finger domain, C3HC4 (zinc finger)"/>
    <property type="match status" value="1"/>
</dbReference>
<keyword evidence="4" id="KW-1185">Reference proteome</keyword>
<dbReference type="PROSITE" id="PS50089">
    <property type="entry name" value="ZF_RING_2"/>
    <property type="match status" value="1"/>
</dbReference>
<gene>
    <name evidence="3" type="ORF">H6P81_000068</name>
</gene>
<accession>A0AAV7F5G2</accession>
<evidence type="ECO:0000259" key="2">
    <source>
        <dbReference type="PROSITE" id="PS50089"/>
    </source>
</evidence>
<feature type="domain" description="RING-type" evidence="2">
    <location>
        <begin position="92"/>
        <end position="135"/>
    </location>
</feature>
<keyword evidence="1" id="KW-0863">Zinc-finger</keyword>
<dbReference type="SMART" id="SM00184">
    <property type="entry name" value="RING"/>
    <property type="match status" value="1"/>
</dbReference>
<comment type="caution">
    <text evidence="3">The sequence shown here is derived from an EMBL/GenBank/DDBJ whole genome shotgun (WGS) entry which is preliminary data.</text>
</comment>
<reference evidence="3 4" key="1">
    <citation type="submission" date="2021-07" db="EMBL/GenBank/DDBJ databases">
        <title>The Aristolochia fimbriata genome: insights into angiosperm evolution, floral development and chemical biosynthesis.</title>
        <authorList>
            <person name="Jiao Y."/>
        </authorList>
    </citation>
    <scope>NUCLEOTIDE SEQUENCE [LARGE SCALE GENOMIC DNA]</scope>
    <source>
        <strain evidence="3">IBCAS-2021</strain>
        <tissue evidence="3">Leaf</tissue>
    </source>
</reference>
<evidence type="ECO:0000256" key="1">
    <source>
        <dbReference type="PROSITE-ProRule" id="PRU00175"/>
    </source>
</evidence>
<dbReference type="InterPro" id="IPR001841">
    <property type="entry name" value="Znf_RING"/>
</dbReference>
<evidence type="ECO:0000313" key="4">
    <source>
        <dbReference type="Proteomes" id="UP000825729"/>
    </source>
</evidence>
<name>A0AAV7F5G2_ARIFI</name>
<dbReference type="CDD" id="cd16448">
    <property type="entry name" value="RING-H2"/>
    <property type="match status" value="1"/>
</dbReference>
<dbReference type="Proteomes" id="UP000825729">
    <property type="component" value="Unassembled WGS sequence"/>
</dbReference>
<keyword evidence="1" id="KW-0479">Metal-binding</keyword>
<dbReference type="PANTHER" id="PTHR45676:SF159">
    <property type="entry name" value="RING-H2 FINGER PROTEIN ATL51"/>
    <property type="match status" value="1"/>
</dbReference>
<dbReference type="AlphaFoldDB" id="A0AAV7F5G2"/>
<dbReference type="InterPro" id="IPR013083">
    <property type="entry name" value="Znf_RING/FYVE/PHD"/>
</dbReference>
<dbReference type="GO" id="GO:0016567">
    <property type="term" value="P:protein ubiquitination"/>
    <property type="evidence" value="ECO:0007669"/>
    <property type="project" value="TreeGrafter"/>
</dbReference>
<dbReference type="SUPFAM" id="SSF57850">
    <property type="entry name" value="RING/U-box"/>
    <property type="match status" value="1"/>
</dbReference>
<proteinExistence type="predicted"/>
<sequence>MICLGFPESRFQVVVLIFYTCIWLPLQRLKEAAVEAVLTLFGKGQRPVDQRFNGGAGGGAADLIFSDLVPVMKFREVRGTAAAAAATEETICSVCLMEYGEEEEVSRLPVCGHVFHVPCIERWMERDQFSCPLCRSPIFGSNDVAFFRNDY</sequence>